<protein>
    <submittedName>
        <fullName evidence="1">Uncharacterized protein</fullName>
    </submittedName>
</protein>
<gene>
    <name evidence="1" type="ORF">H8Q88_17885</name>
</gene>
<organism evidence="1 2">
    <name type="scientific">Vibrio metschnikovii</name>
    <dbReference type="NCBI Taxonomy" id="28172"/>
    <lineage>
        <taxon>Bacteria</taxon>
        <taxon>Pseudomonadati</taxon>
        <taxon>Pseudomonadota</taxon>
        <taxon>Gammaproteobacteria</taxon>
        <taxon>Vibrionales</taxon>
        <taxon>Vibrionaceae</taxon>
        <taxon>Vibrio</taxon>
    </lineage>
</organism>
<accession>A0A9X0RD75</accession>
<comment type="caution">
    <text evidence="1">The sequence shown here is derived from an EMBL/GenBank/DDBJ whole genome shotgun (WGS) entry which is preliminary data.</text>
</comment>
<dbReference type="Proteomes" id="UP000615796">
    <property type="component" value="Unassembled WGS sequence"/>
</dbReference>
<dbReference type="AlphaFoldDB" id="A0A9X0RD75"/>
<evidence type="ECO:0000313" key="2">
    <source>
        <dbReference type="Proteomes" id="UP000615796"/>
    </source>
</evidence>
<proteinExistence type="predicted"/>
<evidence type="ECO:0000313" key="1">
    <source>
        <dbReference type="EMBL" id="MBC5852776.1"/>
    </source>
</evidence>
<reference evidence="1" key="1">
    <citation type="submission" date="2020-08" db="EMBL/GenBank/DDBJ databases">
        <title>Genome Sequencing and Pan-Genome Analysis of Migratory bird Vibrio Strains, Inner Mongolia.</title>
        <authorList>
            <person name="Zheng L."/>
        </authorList>
    </citation>
    <scope>NUCLEOTIDE SEQUENCE</scope>
    <source>
        <strain evidence="1">M13F</strain>
    </source>
</reference>
<name>A0A9X0RD75_VIBME</name>
<dbReference type="RefSeq" id="WP_187027036.1">
    <property type="nucleotide sequence ID" value="NZ_JACRUP010000018.1"/>
</dbReference>
<keyword evidence="2" id="KW-1185">Reference proteome</keyword>
<sequence length="152" mass="17358">MKSLFTEQYSVTYEAADFISKYETALHRILNHYFDLGFNPFHVETIVRNDFVTLMRLVVFGGGKTPNGEIGIDKSFWEIEAVALPDVAMSLLNEDSGLHTEAGIDLLNLCRQDTFPIIDEILKKGYSPWEIQALFSNSASDFFSCQFFRKLK</sequence>
<dbReference type="EMBL" id="JACRUP010000018">
    <property type="protein sequence ID" value="MBC5852776.1"/>
    <property type="molecule type" value="Genomic_DNA"/>
</dbReference>